<dbReference type="EMBL" id="HG917868">
    <property type="protein sequence ID" value="CDM68427.1"/>
    <property type="molecule type" value="Genomic_DNA"/>
</dbReference>
<dbReference type="Proteomes" id="UP000019426">
    <property type="component" value="Chromosome M2/40_rep1"/>
</dbReference>
<organism evidence="1 2">
    <name type="scientific">Clostridium bornimense</name>
    <dbReference type="NCBI Taxonomy" id="1216932"/>
    <lineage>
        <taxon>Bacteria</taxon>
        <taxon>Bacillati</taxon>
        <taxon>Bacillota</taxon>
        <taxon>Clostridia</taxon>
        <taxon>Eubacteriales</taxon>
        <taxon>Clostridiaceae</taxon>
        <taxon>Clostridium</taxon>
    </lineage>
</organism>
<dbReference type="OrthoDB" id="581132at2"/>
<dbReference type="STRING" id="1216932.CM240_1263"/>
<proteinExistence type="predicted"/>
<dbReference type="PATRIC" id="fig|1216932.3.peg.1257"/>
<dbReference type="AlphaFoldDB" id="W6S2B5"/>
<reference evidence="1 2" key="1">
    <citation type="submission" date="2013-11" db="EMBL/GenBank/DDBJ databases">
        <title>Complete genome sequence of Clostridum sp. M2/40.</title>
        <authorList>
            <person name="Wibberg D."/>
            <person name="Puehler A."/>
            <person name="Schlueter A."/>
        </authorList>
    </citation>
    <scope>NUCLEOTIDE SEQUENCE [LARGE SCALE GENOMIC DNA]</scope>
    <source>
        <strain evidence="2">M2/40</strain>
    </source>
</reference>
<dbReference type="KEGG" id="clt:CM240_1263"/>
<evidence type="ECO:0000313" key="1">
    <source>
        <dbReference type="EMBL" id="CDM68427.1"/>
    </source>
</evidence>
<dbReference type="HOGENOM" id="CLU_707329_0_0_9"/>
<evidence type="ECO:0000313" key="2">
    <source>
        <dbReference type="Proteomes" id="UP000019426"/>
    </source>
</evidence>
<gene>
    <name evidence="1" type="ORF">CM240_1263</name>
</gene>
<name>W6S2B5_9CLOT</name>
<dbReference type="RefSeq" id="WP_044037479.1">
    <property type="nucleotide sequence ID" value="NZ_HG917868.1"/>
</dbReference>
<accession>W6S2B5</accession>
<protein>
    <submittedName>
        <fullName evidence="1">Uncharacterized protein</fullName>
    </submittedName>
</protein>
<dbReference type="eggNOG" id="ENOG50323MG">
    <property type="taxonomic scope" value="Bacteria"/>
</dbReference>
<keyword evidence="2" id="KW-1185">Reference proteome</keyword>
<sequence length="390" mass="46794">MDKTSREELRDLKNKNNGSDIKKKIGIIIKNNINRMKENIEVDNYYRKYIVKNKSVISAMCSYSLEVSNYKEAISLIGAVDIRKFFDIDVDLNMIFQNKVFYGVEEVDGEIYTDEDKMKRAINGYGKEILNVKIINMRFNRFTYYAKYKVNKNNTYINKINDKYYMFFKRLKNEEEEKFDLINLYEIIMTTPNTITAINELCDILNIKIKYVEQQKDKYYSNKLFLSTYLETEYKILSKYINKYRFVLDELLEQGEKNIYMDEYSFKGENVFFAGSEYIRDILNKKNENNKMIRKIEQDKVTRAINVFCTLGFIEKLKKEDVPIKMQKNNYEYKKGLNYYIVYKYNHKLFENAEKRVLVLKENKISLTKFGEKSCMKLFGEEVTNMVFRK</sequence>